<evidence type="ECO:0000313" key="2">
    <source>
        <dbReference type="Proteomes" id="UP000824175"/>
    </source>
</evidence>
<organism evidence="1 2">
    <name type="scientific">Candidatus Fimiplasma intestinipullorum</name>
    <dbReference type="NCBI Taxonomy" id="2840825"/>
    <lineage>
        <taxon>Bacteria</taxon>
        <taxon>Bacillati</taxon>
        <taxon>Bacillota</taxon>
        <taxon>Clostridia</taxon>
        <taxon>Eubacteriales</taxon>
        <taxon>Candidatus Fimiplasma</taxon>
    </lineage>
</organism>
<dbReference type="Pfam" id="PF13797">
    <property type="entry name" value="Post_transc_reg"/>
    <property type="match status" value="1"/>
</dbReference>
<evidence type="ECO:0000313" key="1">
    <source>
        <dbReference type="EMBL" id="HIU13155.1"/>
    </source>
</evidence>
<sequence length="96" mass="11399">MKPEMLDGVLRSELEMMLILKMKDFREHNLRSITKDNLLDYLFNVKWKRRDKLVTCDIVNDIFDVTASQVFDYLRNEGIKNAASLRIEDFSDLISR</sequence>
<gene>
    <name evidence="1" type="ORF">IAD15_03705</name>
</gene>
<name>A0A9D1HMA1_9FIRM</name>
<dbReference type="InterPro" id="IPR025716">
    <property type="entry name" value="Post-transcriptional_regulator"/>
</dbReference>
<reference evidence="1" key="2">
    <citation type="journal article" date="2021" name="PeerJ">
        <title>Extensive microbial diversity within the chicken gut microbiome revealed by metagenomics and culture.</title>
        <authorList>
            <person name="Gilroy R."/>
            <person name="Ravi A."/>
            <person name="Getino M."/>
            <person name="Pursley I."/>
            <person name="Horton D.L."/>
            <person name="Alikhan N.F."/>
            <person name="Baker D."/>
            <person name="Gharbi K."/>
            <person name="Hall N."/>
            <person name="Watson M."/>
            <person name="Adriaenssens E.M."/>
            <person name="Foster-Nyarko E."/>
            <person name="Jarju S."/>
            <person name="Secka A."/>
            <person name="Antonio M."/>
            <person name="Oren A."/>
            <person name="Chaudhuri R.R."/>
            <person name="La Ragione R."/>
            <person name="Hildebrand F."/>
            <person name="Pallen M.J."/>
        </authorList>
    </citation>
    <scope>NUCLEOTIDE SEQUENCE</scope>
    <source>
        <strain evidence="1">CHK195-11698</strain>
    </source>
</reference>
<dbReference type="AlphaFoldDB" id="A0A9D1HMA1"/>
<proteinExistence type="predicted"/>
<reference evidence="1" key="1">
    <citation type="submission" date="2020-10" db="EMBL/GenBank/DDBJ databases">
        <authorList>
            <person name="Gilroy R."/>
        </authorList>
    </citation>
    <scope>NUCLEOTIDE SEQUENCE</scope>
    <source>
        <strain evidence="1">CHK195-11698</strain>
    </source>
</reference>
<dbReference type="Proteomes" id="UP000824175">
    <property type="component" value="Unassembled WGS sequence"/>
</dbReference>
<dbReference type="EMBL" id="DVMJ01000028">
    <property type="protein sequence ID" value="HIU13155.1"/>
    <property type="molecule type" value="Genomic_DNA"/>
</dbReference>
<comment type="caution">
    <text evidence="1">The sequence shown here is derived from an EMBL/GenBank/DDBJ whole genome shotgun (WGS) entry which is preliminary data.</text>
</comment>
<protein>
    <submittedName>
        <fullName evidence="1">Uncharacterized protein</fullName>
    </submittedName>
</protein>
<accession>A0A9D1HMA1</accession>